<protein>
    <submittedName>
        <fullName evidence="1">S-adenosyl methyltransferase</fullName>
    </submittedName>
</protein>
<evidence type="ECO:0000313" key="2">
    <source>
        <dbReference type="Proteomes" id="UP000184452"/>
    </source>
</evidence>
<dbReference type="SUPFAM" id="SSF53335">
    <property type="entry name" value="S-adenosyl-L-methionine-dependent methyltransferases"/>
    <property type="match status" value="1"/>
</dbReference>
<keyword evidence="1" id="KW-0489">Methyltransferase</keyword>
<dbReference type="EMBL" id="FQZK01000001">
    <property type="protein sequence ID" value="SHI48912.1"/>
    <property type="molecule type" value="Genomic_DNA"/>
</dbReference>
<organism evidence="1 2">
    <name type="scientific">Nocardiopsis flavescens</name>
    <dbReference type="NCBI Taxonomy" id="758803"/>
    <lineage>
        <taxon>Bacteria</taxon>
        <taxon>Bacillati</taxon>
        <taxon>Actinomycetota</taxon>
        <taxon>Actinomycetes</taxon>
        <taxon>Streptosporangiales</taxon>
        <taxon>Nocardiopsidaceae</taxon>
        <taxon>Nocardiopsis</taxon>
    </lineage>
</organism>
<dbReference type="Proteomes" id="UP000184452">
    <property type="component" value="Unassembled WGS sequence"/>
</dbReference>
<name>A0A1M6BJL4_9ACTN</name>
<dbReference type="PIRSF" id="PIRSF017393">
    <property type="entry name" value="MTase_SAV2177"/>
    <property type="match status" value="1"/>
</dbReference>
<dbReference type="InterPro" id="IPR006764">
    <property type="entry name" value="SAM_dep_MeTrfase_SAV2177_type"/>
</dbReference>
<proteinExistence type="predicted"/>
<dbReference type="RefSeq" id="WP_073374243.1">
    <property type="nucleotide sequence ID" value="NZ_FQZK01000001.1"/>
</dbReference>
<evidence type="ECO:0000313" key="1">
    <source>
        <dbReference type="EMBL" id="SHI48912.1"/>
    </source>
</evidence>
<dbReference type="GO" id="GO:0032259">
    <property type="term" value="P:methylation"/>
    <property type="evidence" value="ECO:0007669"/>
    <property type="project" value="UniProtKB-KW"/>
</dbReference>
<dbReference type="CDD" id="cd02440">
    <property type="entry name" value="AdoMet_MTases"/>
    <property type="match status" value="1"/>
</dbReference>
<keyword evidence="1" id="KW-0808">Transferase</keyword>
<dbReference type="GO" id="GO:0008168">
    <property type="term" value="F:methyltransferase activity"/>
    <property type="evidence" value="ECO:0007669"/>
    <property type="project" value="UniProtKB-KW"/>
</dbReference>
<gene>
    <name evidence="1" type="ORF">SAMN05421803_101382</name>
</gene>
<reference evidence="1 2" key="1">
    <citation type="submission" date="2016-11" db="EMBL/GenBank/DDBJ databases">
        <authorList>
            <person name="Jaros S."/>
            <person name="Januszkiewicz K."/>
            <person name="Wedrychowicz H."/>
        </authorList>
    </citation>
    <scope>NUCLEOTIDE SEQUENCE [LARGE SCALE GENOMIC DNA]</scope>
    <source>
        <strain evidence="1 2">CGMCC 4.5723</strain>
    </source>
</reference>
<accession>A0A1M6BJL4</accession>
<dbReference type="STRING" id="758803.SAMN05421803_101382"/>
<dbReference type="AlphaFoldDB" id="A0A1M6BJL4"/>
<dbReference type="InterPro" id="IPR029063">
    <property type="entry name" value="SAM-dependent_MTases_sf"/>
</dbReference>
<sequence length="279" mass="30354">MADRFPPDIDMETPSVARMYDYLLGGKDNFEVDRKACDVLLAQLPEFLSLSHQNRAFLTRAVEYAASRGIDQFLDLGAGLPTADNTHQVAQRASPGARVLYVDNDPIVIAHGRALLAGGRGADFLMADISQGVEPVLADARAGGLLDTDRPMGVMLVSMLHCIPDAADPFGMVSRLMEHAAPGSVLIYSHIVSDDPETARWVTDKMLSFGTPWGRVRSPQEAAVAFEGLEKVSAWSDGRSEEPRAVDCASWRHPEIAPRTRPGDLTVKLWEYSGVAVKP</sequence>
<keyword evidence="2" id="KW-1185">Reference proteome</keyword>
<dbReference type="OrthoDB" id="3216820at2"/>
<dbReference type="Pfam" id="PF04672">
    <property type="entry name" value="Methyltransf_19"/>
    <property type="match status" value="1"/>
</dbReference>
<dbReference type="Gene3D" id="3.40.50.150">
    <property type="entry name" value="Vaccinia Virus protein VP39"/>
    <property type="match status" value="1"/>
</dbReference>